<evidence type="ECO:0000259" key="8">
    <source>
        <dbReference type="PROSITE" id="PS50850"/>
    </source>
</evidence>
<keyword evidence="6 7" id="KW-0472">Membrane</keyword>
<evidence type="ECO:0000313" key="10">
    <source>
        <dbReference type="Proteomes" id="UP000276133"/>
    </source>
</evidence>
<evidence type="ECO:0000313" key="9">
    <source>
        <dbReference type="EMBL" id="RNA24333.1"/>
    </source>
</evidence>
<dbReference type="PANTHER" id="PTHR11662">
    <property type="entry name" value="SOLUTE CARRIER FAMILY 17"/>
    <property type="match status" value="1"/>
</dbReference>
<evidence type="ECO:0000256" key="5">
    <source>
        <dbReference type="ARBA" id="ARBA00022989"/>
    </source>
</evidence>
<dbReference type="InterPro" id="IPR020846">
    <property type="entry name" value="MFS_dom"/>
</dbReference>
<dbReference type="InterPro" id="IPR050382">
    <property type="entry name" value="MFS_Na/Anion_cotransporter"/>
</dbReference>
<keyword evidence="4" id="KW-0769">Symport</keyword>
<keyword evidence="5 7" id="KW-1133">Transmembrane helix</keyword>
<dbReference type="InterPro" id="IPR011701">
    <property type="entry name" value="MFS"/>
</dbReference>
<dbReference type="Pfam" id="PF07690">
    <property type="entry name" value="MFS_1"/>
    <property type="match status" value="1"/>
</dbReference>
<dbReference type="GO" id="GO:0006820">
    <property type="term" value="P:monoatomic anion transport"/>
    <property type="evidence" value="ECO:0007669"/>
    <property type="project" value="TreeGrafter"/>
</dbReference>
<feature type="transmembrane region" description="Helical" evidence="7">
    <location>
        <begin position="269"/>
        <end position="290"/>
    </location>
</feature>
<dbReference type="Gene3D" id="1.20.1250.20">
    <property type="entry name" value="MFS general substrate transporter like domains"/>
    <property type="match status" value="2"/>
</dbReference>
<evidence type="ECO:0000256" key="3">
    <source>
        <dbReference type="ARBA" id="ARBA00022692"/>
    </source>
</evidence>
<dbReference type="PANTHER" id="PTHR11662:SF399">
    <property type="entry name" value="FI19708P1-RELATED"/>
    <property type="match status" value="1"/>
</dbReference>
<comment type="caution">
    <text evidence="9">The sequence shown here is derived from an EMBL/GenBank/DDBJ whole genome shotgun (WGS) entry which is preliminary data.</text>
</comment>
<keyword evidence="2" id="KW-0813">Transport</keyword>
<dbReference type="OrthoDB" id="2985014at2759"/>
<sequence>MTIVKEAQPRLLFSVRFWLALLCFFLNAIHFMQRVNLSIAIVSMVNTQPSNETLINQSNSTELNTIYQNKQAFNWSKQNQGFLLSAISIGPFFTQIIGGWVALILGPKLMLFFSVLISSTLTIMTPISASFNFYGLLIVRILIGLAQGVVTSSLNLLWAHWAPPLERSTLLAISNSGSLIGNALTFLIGGFLCAGQFLGGWPSLFYLTGILGLVWCFIWILTVYDSPSAQKCITAEESNYILEKTAEQSFNSEEKRDVPWRKIFMSKSVLCLILSALCGNFGISLFTVCLPTYMKEILDFDIKLNGELCSIPFLSCWLFIILSGVFSDILIKSKKFEKINIRKLCNSIGFLVPAITFIGLIYTDSSRRVLGFSMILINISFSGFQYGSGYLVNFNDIGGIYSGIIYGVANTIGNLSAFLAPFLVGIITKNKTSDEWSHVFIISLVVYVVGSLVFLIFAKSETETWAKNSEDKKEDL</sequence>
<dbReference type="FunFam" id="1.20.1250.20:FF:000003">
    <property type="entry name" value="Solute carrier family 17 member 3"/>
    <property type="match status" value="1"/>
</dbReference>
<evidence type="ECO:0000256" key="7">
    <source>
        <dbReference type="SAM" id="Phobius"/>
    </source>
</evidence>
<feature type="transmembrane region" description="Helical" evidence="7">
    <location>
        <begin position="369"/>
        <end position="392"/>
    </location>
</feature>
<feature type="non-terminal residue" evidence="9">
    <location>
        <position position="476"/>
    </location>
</feature>
<reference evidence="9 10" key="1">
    <citation type="journal article" date="2018" name="Sci. Rep.">
        <title>Genomic signatures of local adaptation to the degree of environmental predictability in rotifers.</title>
        <authorList>
            <person name="Franch-Gras L."/>
            <person name="Hahn C."/>
            <person name="Garcia-Roger E.M."/>
            <person name="Carmona M.J."/>
            <person name="Serra M."/>
            <person name="Gomez A."/>
        </authorList>
    </citation>
    <scope>NUCLEOTIDE SEQUENCE [LARGE SCALE GENOMIC DNA]</scope>
    <source>
        <strain evidence="9">HYR1</strain>
    </source>
</reference>
<feature type="transmembrane region" description="Helical" evidence="7">
    <location>
        <begin position="179"/>
        <end position="198"/>
    </location>
</feature>
<evidence type="ECO:0000256" key="2">
    <source>
        <dbReference type="ARBA" id="ARBA00022448"/>
    </source>
</evidence>
<feature type="transmembrane region" description="Helical" evidence="7">
    <location>
        <begin position="12"/>
        <end position="32"/>
    </location>
</feature>
<accession>A0A3M7RL77</accession>
<proteinExistence type="predicted"/>
<feature type="domain" description="Major facilitator superfamily (MFS) profile" evidence="8">
    <location>
        <begin position="22"/>
        <end position="462"/>
    </location>
</feature>
<organism evidence="9 10">
    <name type="scientific">Brachionus plicatilis</name>
    <name type="common">Marine rotifer</name>
    <name type="synonym">Brachionus muelleri</name>
    <dbReference type="NCBI Taxonomy" id="10195"/>
    <lineage>
        <taxon>Eukaryota</taxon>
        <taxon>Metazoa</taxon>
        <taxon>Spiralia</taxon>
        <taxon>Gnathifera</taxon>
        <taxon>Rotifera</taxon>
        <taxon>Eurotatoria</taxon>
        <taxon>Monogononta</taxon>
        <taxon>Pseudotrocha</taxon>
        <taxon>Ploima</taxon>
        <taxon>Brachionidae</taxon>
        <taxon>Brachionus</taxon>
    </lineage>
</organism>
<dbReference type="GO" id="GO:0016020">
    <property type="term" value="C:membrane"/>
    <property type="evidence" value="ECO:0007669"/>
    <property type="project" value="UniProtKB-SubCell"/>
</dbReference>
<dbReference type="EMBL" id="REGN01003144">
    <property type="protein sequence ID" value="RNA24333.1"/>
    <property type="molecule type" value="Genomic_DNA"/>
</dbReference>
<feature type="transmembrane region" description="Helical" evidence="7">
    <location>
        <begin position="439"/>
        <end position="458"/>
    </location>
</feature>
<dbReference type="InterPro" id="IPR036259">
    <property type="entry name" value="MFS_trans_sf"/>
</dbReference>
<feature type="transmembrane region" description="Helical" evidence="7">
    <location>
        <begin position="82"/>
        <end position="103"/>
    </location>
</feature>
<keyword evidence="10" id="KW-1185">Reference proteome</keyword>
<feature type="transmembrane region" description="Helical" evidence="7">
    <location>
        <begin position="343"/>
        <end position="363"/>
    </location>
</feature>
<dbReference type="SUPFAM" id="SSF103473">
    <property type="entry name" value="MFS general substrate transporter"/>
    <property type="match status" value="1"/>
</dbReference>
<protein>
    <submittedName>
        <fullName evidence="9">Sialin-like</fullName>
    </submittedName>
</protein>
<feature type="transmembrane region" description="Helical" evidence="7">
    <location>
        <begin position="110"/>
        <end position="131"/>
    </location>
</feature>
<gene>
    <name evidence="9" type="ORF">BpHYR1_035379</name>
</gene>
<dbReference type="Proteomes" id="UP000276133">
    <property type="component" value="Unassembled WGS sequence"/>
</dbReference>
<name>A0A3M7RL77_BRAPC</name>
<dbReference type="GO" id="GO:0015293">
    <property type="term" value="F:symporter activity"/>
    <property type="evidence" value="ECO:0007669"/>
    <property type="project" value="UniProtKB-KW"/>
</dbReference>
<dbReference type="PROSITE" id="PS50850">
    <property type="entry name" value="MFS"/>
    <property type="match status" value="1"/>
</dbReference>
<evidence type="ECO:0000256" key="6">
    <source>
        <dbReference type="ARBA" id="ARBA00023136"/>
    </source>
</evidence>
<dbReference type="STRING" id="10195.A0A3M7RL77"/>
<feature type="transmembrane region" description="Helical" evidence="7">
    <location>
        <begin position="310"/>
        <end position="331"/>
    </location>
</feature>
<feature type="transmembrane region" description="Helical" evidence="7">
    <location>
        <begin position="204"/>
        <end position="224"/>
    </location>
</feature>
<feature type="transmembrane region" description="Helical" evidence="7">
    <location>
        <begin position="137"/>
        <end position="158"/>
    </location>
</feature>
<feature type="transmembrane region" description="Helical" evidence="7">
    <location>
        <begin position="404"/>
        <end position="427"/>
    </location>
</feature>
<dbReference type="FunFam" id="1.20.1250.20:FF:000423">
    <property type="entry name" value="Putative inorganic phosphate cotransporter-like Protein"/>
    <property type="match status" value="1"/>
</dbReference>
<evidence type="ECO:0000256" key="1">
    <source>
        <dbReference type="ARBA" id="ARBA00004141"/>
    </source>
</evidence>
<comment type="subcellular location">
    <subcellularLocation>
        <location evidence="1">Membrane</location>
        <topology evidence="1">Multi-pass membrane protein</topology>
    </subcellularLocation>
</comment>
<dbReference type="AlphaFoldDB" id="A0A3M7RL77"/>
<keyword evidence="3 7" id="KW-0812">Transmembrane</keyword>
<evidence type="ECO:0000256" key="4">
    <source>
        <dbReference type="ARBA" id="ARBA00022847"/>
    </source>
</evidence>